<dbReference type="PANTHER" id="PTHR18968">
    <property type="entry name" value="THIAMINE PYROPHOSPHATE ENZYMES"/>
    <property type="match status" value="1"/>
</dbReference>
<dbReference type="InterPro" id="IPR011766">
    <property type="entry name" value="TPP_enzyme_TPP-bd"/>
</dbReference>
<dbReference type="Pfam" id="PF00205">
    <property type="entry name" value="TPP_enzyme_M"/>
    <property type="match status" value="1"/>
</dbReference>
<evidence type="ECO:0000256" key="3">
    <source>
        <dbReference type="RuleBase" id="RU362132"/>
    </source>
</evidence>
<dbReference type="SUPFAM" id="SSF52467">
    <property type="entry name" value="DHS-like NAD/FAD-binding domain"/>
    <property type="match status" value="1"/>
</dbReference>
<dbReference type="Pfam" id="PF02775">
    <property type="entry name" value="TPP_enzyme_C"/>
    <property type="match status" value="1"/>
</dbReference>
<feature type="domain" description="Thiamine pyrophosphate enzyme TPP-binding" evidence="5">
    <location>
        <begin position="412"/>
        <end position="543"/>
    </location>
</feature>
<dbReference type="InterPro" id="IPR000399">
    <property type="entry name" value="TPP-bd_CS"/>
</dbReference>
<organism evidence="7 8">
    <name type="scientific">Streptomyces noboritoensis</name>
    <dbReference type="NCBI Taxonomy" id="67337"/>
    <lineage>
        <taxon>Bacteria</taxon>
        <taxon>Bacillati</taxon>
        <taxon>Actinomycetota</taxon>
        <taxon>Actinomycetes</taxon>
        <taxon>Kitasatosporales</taxon>
        <taxon>Streptomycetaceae</taxon>
        <taxon>Streptomyces</taxon>
    </lineage>
</organism>
<dbReference type="Gene3D" id="3.40.50.1220">
    <property type="entry name" value="TPP-binding domain"/>
    <property type="match status" value="1"/>
</dbReference>
<feature type="domain" description="Thiamine pyrophosphate enzyme N-terminal TPP-binding" evidence="6">
    <location>
        <begin position="28"/>
        <end position="144"/>
    </location>
</feature>
<feature type="domain" description="Thiamine pyrophosphate enzyme central" evidence="4">
    <location>
        <begin position="219"/>
        <end position="348"/>
    </location>
</feature>
<comment type="similarity">
    <text evidence="1 3">Belongs to the TPP enzyme family.</text>
</comment>
<evidence type="ECO:0000256" key="2">
    <source>
        <dbReference type="ARBA" id="ARBA00023052"/>
    </source>
</evidence>
<dbReference type="CDD" id="cd00568">
    <property type="entry name" value="TPP_enzymes"/>
    <property type="match status" value="1"/>
</dbReference>
<dbReference type="PROSITE" id="PS00187">
    <property type="entry name" value="TPP_ENZYMES"/>
    <property type="match status" value="1"/>
</dbReference>
<keyword evidence="2 3" id="KW-0786">Thiamine pyrophosphate</keyword>
<accession>A0ABV6TUQ2</accession>
<gene>
    <name evidence="7" type="ORF">ACFH04_31600</name>
</gene>
<dbReference type="InterPro" id="IPR045229">
    <property type="entry name" value="TPP_enz"/>
</dbReference>
<proteinExistence type="inferred from homology"/>
<reference evidence="7 8" key="1">
    <citation type="submission" date="2024-09" db="EMBL/GenBank/DDBJ databases">
        <authorList>
            <person name="Sun Q."/>
            <person name="Mori K."/>
        </authorList>
    </citation>
    <scope>NUCLEOTIDE SEQUENCE [LARGE SCALE GENOMIC DNA]</scope>
    <source>
        <strain evidence="7 8">JCM 4557</strain>
    </source>
</reference>
<dbReference type="InterPro" id="IPR012001">
    <property type="entry name" value="Thiamin_PyroP_enz_TPP-bd_dom"/>
</dbReference>
<evidence type="ECO:0000313" key="7">
    <source>
        <dbReference type="EMBL" id="MFC0848220.1"/>
    </source>
</evidence>
<evidence type="ECO:0000259" key="5">
    <source>
        <dbReference type="Pfam" id="PF02775"/>
    </source>
</evidence>
<protein>
    <submittedName>
        <fullName evidence="7">Thiamine pyrophosphate-binding protein</fullName>
    </submittedName>
</protein>
<dbReference type="InterPro" id="IPR029035">
    <property type="entry name" value="DHS-like_NAD/FAD-binding_dom"/>
</dbReference>
<dbReference type="Proteomes" id="UP001589887">
    <property type="component" value="Unassembled WGS sequence"/>
</dbReference>
<comment type="caution">
    <text evidence="7">The sequence shown here is derived from an EMBL/GenBank/DDBJ whole genome shotgun (WGS) entry which is preliminary data.</text>
</comment>
<evidence type="ECO:0000313" key="8">
    <source>
        <dbReference type="Proteomes" id="UP001589887"/>
    </source>
</evidence>
<dbReference type="SUPFAM" id="SSF52518">
    <property type="entry name" value="Thiamin diphosphate-binding fold (THDP-binding)"/>
    <property type="match status" value="2"/>
</dbReference>
<dbReference type="RefSeq" id="WP_394322820.1">
    <property type="nucleotide sequence ID" value="NZ_JBHMQV010000009.1"/>
</dbReference>
<evidence type="ECO:0000259" key="6">
    <source>
        <dbReference type="Pfam" id="PF02776"/>
    </source>
</evidence>
<sequence length="556" mass="58163">MTHDHDVVLRPTEAQTRAALNPPPGRIGGDLVVETLRGLGATTVFGLPGQHALGMFDALRRSSMAYVGLRVENNAGFAADAYGRVTGEAAPLLLSTGPGALMALAALQEAAAASAPVLAIASQVPTAGLGGGRHGYLHELRDQQGSFRDVVKSVHTVRSQSQIPSAIAAAWESALTAPHGPVWVEIPQDVLLAETRLPVVTAVDATPHDLVPRPELTAVAAELLTHAARPAIIAGGGVVRADASGKLRALAERLDAPVVTTFGGKGAFPWEHPLSLQSWMEDRHTTDFLEDADVLLVVGSGLGELSSNYHTFKPRGRMIQIEADLGKLESNHPALGIHADARIALSALLETVGERTDPAAADSVRTVLAKVRERLAGQDLDAEQRILAEVRAALPADAPSFWDMTILAYWAWSAWPGALHSAQGAGGLGYGFPAAIGAAAADPTRPVLAVSGDGGAMYSIAELATAKQYDLPVTWLIVDDGGYGILREYMTDAFGEATATELARPDFVALAESFGVPAVRTSVESLREDLGKALAAPGPSVVVLPAVLRMFAPTHL</sequence>
<evidence type="ECO:0000259" key="4">
    <source>
        <dbReference type="Pfam" id="PF00205"/>
    </source>
</evidence>
<dbReference type="CDD" id="cd07035">
    <property type="entry name" value="TPP_PYR_POX_like"/>
    <property type="match status" value="1"/>
</dbReference>
<dbReference type="InterPro" id="IPR012000">
    <property type="entry name" value="Thiamin_PyroP_enz_cen_dom"/>
</dbReference>
<dbReference type="Pfam" id="PF02776">
    <property type="entry name" value="TPP_enzyme_N"/>
    <property type="match status" value="1"/>
</dbReference>
<evidence type="ECO:0000256" key="1">
    <source>
        <dbReference type="ARBA" id="ARBA00007812"/>
    </source>
</evidence>
<dbReference type="InterPro" id="IPR029061">
    <property type="entry name" value="THDP-binding"/>
</dbReference>
<dbReference type="EMBL" id="JBHMQV010000009">
    <property type="protein sequence ID" value="MFC0848220.1"/>
    <property type="molecule type" value="Genomic_DNA"/>
</dbReference>
<name>A0ABV6TUQ2_9ACTN</name>
<dbReference type="Gene3D" id="3.40.50.970">
    <property type="match status" value="2"/>
</dbReference>
<dbReference type="PANTHER" id="PTHR18968:SF167">
    <property type="entry name" value="ACETOLACTATE SYNTHASE LARGE SUBUNIT ILVB2-RELATED"/>
    <property type="match status" value="1"/>
</dbReference>
<keyword evidence="8" id="KW-1185">Reference proteome</keyword>